<name>A0ABR9HZ23_9PSEU</name>
<dbReference type="Proteomes" id="UP000631670">
    <property type="component" value="Unassembled WGS sequence"/>
</dbReference>
<dbReference type="PANTHER" id="PTHR48079:SF6">
    <property type="entry name" value="NAD(P)-BINDING DOMAIN-CONTAINING PROTEIN-RELATED"/>
    <property type="match status" value="1"/>
</dbReference>
<dbReference type="Pfam" id="PF01370">
    <property type="entry name" value="Epimerase"/>
    <property type="match status" value="1"/>
</dbReference>
<gene>
    <name evidence="2" type="ORF">H4696_003285</name>
</gene>
<proteinExistence type="predicted"/>
<dbReference type="RefSeq" id="WP_338064856.1">
    <property type="nucleotide sequence ID" value="NZ_JADBEG010000001.1"/>
</dbReference>
<organism evidence="2 3">
    <name type="scientific">Amycolatopsis lexingtonensis</name>
    <dbReference type="NCBI Taxonomy" id="218822"/>
    <lineage>
        <taxon>Bacteria</taxon>
        <taxon>Bacillati</taxon>
        <taxon>Actinomycetota</taxon>
        <taxon>Actinomycetes</taxon>
        <taxon>Pseudonocardiales</taxon>
        <taxon>Pseudonocardiaceae</taxon>
        <taxon>Amycolatopsis</taxon>
    </lineage>
</organism>
<feature type="domain" description="NAD-dependent epimerase/dehydratase" evidence="1">
    <location>
        <begin position="14"/>
        <end position="229"/>
    </location>
</feature>
<dbReference type="InterPro" id="IPR036291">
    <property type="entry name" value="NAD(P)-bd_dom_sf"/>
</dbReference>
<dbReference type="EMBL" id="JADBEG010000001">
    <property type="protein sequence ID" value="MBE1496185.1"/>
    <property type="molecule type" value="Genomic_DNA"/>
</dbReference>
<evidence type="ECO:0000313" key="3">
    <source>
        <dbReference type="Proteomes" id="UP000631670"/>
    </source>
</evidence>
<keyword evidence="3" id="KW-1185">Reference proteome</keyword>
<sequence length="308" mass="31923">MAVTAITEVVAMKVFVTGASGGIGSRLVPELIAGGHEVLGLARSDAAARKVATAGARVLRGDFTDPETLRAGAVEVDAVIHVAFNHGTDMAQSVADEAMAVETFGAALDGTGKALLIASGTPIVPGRLATEEDSPLATDPLAGSPLGRRGRTAEYTLALAEKDVRSVVVRLPRSVHSRGHRYGLASALIATARRTGVSGYVGDGAQRWPAVHHLDAVRLFRLALEDAEPGTVVHAVADEGDPMRALAETIGRQLDVPAVSVPAEHFGPAGAVYALDQPASGELTRKKFGWQPAQPTLLDDLAAGNYPE</sequence>
<dbReference type="CDD" id="cd05262">
    <property type="entry name" value="SDR_a7"/>
    <property type="match status" value="1"/>
</dbReference>
<dbReference type="PANTHER" id="PTHR48079">
    <property type="entry name" value="PROTEIN YEEZ"/>
    <property type="match status" value="1"/>
</dbReference>
<reference evidence="2 3" key="1">
    <citation type="submission" date="2020-10" db="EMBL/GenBank/DDBJ databases">
        <title>Sequencing the genomes of 1000 actinobacteria strains.</title>
        <authorList>
            <person name="Klenk H.-P."/>
        </authorList>
    </citation>
    <scope>NUCLEOTIDE SEQUENCE [LARGE SCALE GENOMIC DNA]</scope>
    <source>
        <strain evidence="2 3">DSM 44653</strain>
    </source>
</reference>
<protein>
    <submittedName>
        <fullName evidence="2">Nucleoside-diphosphate-sugar epimerase</fullName>
    </submittedName>
</protein>
<comment type="caution">
    <text evidence="2">The sequence shown here is derived from an EMBL/GenBank/DDBJ whole genome shotgun (WGS) entry which is preliminary data.</text>
</comment>
<evidence type="ECO:0000313" key="2">
    <source>
        <dbReference type="EMBL" id="MBE1496185.1"/>
    </source>
</evidence>
<dbReference type="InterPro" id="IPR001509">
    <property type="entry name" value="Epimerase_deHydtase"/>
</dbReference>
<accession>A0ABR9HZ23</accession>
<dbReference type="SUPFAM" id="SSF51735">
    <property type="entry name" value="NAD(P)-binding Rossmann-fold domains"/>
    <property type="match status" value="1"/>
</dbReference>
<dbReference type="InterPro" id="IPR051783">
    <property type="entry name" value="NAD(P)-dependent_oxidoreduct"/>
</dbReference>
<evidence type="ECO:0000259" key="1">
    <source>
        <dbReference type="Pfam" id="PF01370"/>
    </source>
</evidence>
<dbReference type="Gene3D" id="3.40.50.720">
    <property type="entry name" value="NAD(P)-binding Rossmann-like Domain"/>
    <property type="match status" value="1"/>
</dbReference>